<feature type="domain" description="EAL" evidence="2">
    <location>
        <begin position="332"/>
        <end position="586"/>
    </location>
</feature>
<keyword evidence="5" id="KW-1185">Reference proteome</keyword>
<dbReference type="SUPFAM" id="SSF55073">
    <property type="entry name" value="Nucleotide cyclase"/>
    <property type="match status" value="1"/>
</dbReference>
<dbReference type="PROSITE" id="PS50887">
    <property type="entry name" value="GGDEF"/>
    <property type="match status" value="1"/>
</dbReference>
<dbReference type="InterPro" id="IPR043128">
    <property type="entry name" value="Rev_trsase/Diguanyl_cyclase"/>
</dbReference>
<keyword evidence="1" id="KW-0472">Membrane</keyword>
<name>A0A437R0J1_9GAMM</name>
<dbReference type="Gene3D" id="3.30.70.270">
    <property type="match status" value="1"/>
</dbReference>
<dbReference type="InterPro" id="IPR035919">
    <property type="entry name" value="EAL_sf"/>
</dbReference>
<evidence type="ECO:0000259" key="3">
    <source>
        <dbReference type="PROSITE" id="PS50887"/>
    </source>
</evidence>
<proteinExistence type="predicted"/>
<evidence type="ECO:0000313" key="5">
    <source>
        <dbReference type="Proteomes" id="UP000283077"/>
    </source>
</evidence>
<reference evidence="4 5" key="1">
    <citation type="submission" date="2019-01" db="EMBL/GenBank/DDBJ databases">
        <authorList>
            <person name="Chen W.-M."/>
        </authorList>
    </citation>
    <scope>NUCLEOTIDE SEQUENCE [LARGE SCALE GENOMIC DNA]</scope>
    <source>
        <strain evidence="4 5">KYPC3</strain>
    </source>
</reference>
<dbReference type="InterPro" id="IPR052155">
    <property type="entry name" value="Biofilm_reg_signaling"/>
</dbReference>
<dbReference type="SMART" id="SM00267">
    <property type="entry name" value="GGDEF"/>
    <property type="match status" value="1"/>
</dbReference>
<dbReference type="AlphaFoldDB" id="A0A437R0J1"/>
<dbReference type="Pfam" id="PF00563">
    <property type="entry name" value="EAL"/>
    <property type="match status" value="1"/>
</dbReference>
<dbReference type="Proteomes" id="UP000283077">
    <property type="component" value="Unassembled WGS sequence"/>
</dbReference>
<feature type="domain" description="GGDEF" evidence="3">
    <location>
        <begin position="188"/>
        <end position="324"/>
    </location>
</feature>
<dbReference type="NCBIfam" id="TIGR00254">
    <property type="entry name" value="GGDEF"/>
    <property type="match status" value="1"/>
</dbReference>
<dbReference type="PROSITE" id="PS50883">
    <property type="entry name" value="EAL"/>
    <property type="match status" value="1"/>
</dbReference>
<dbReference type="Gene3D" id="3.20.20.450">
    <property type="entry name" value="EAL domain"/>
    <property type="match status" value="1"/>
</dbReference>
<dbReference type="InterPro" id="IPR029787">
    <property type="entry name" value="Nucleotide_cyclase"/>
</dbReference>
<sequence>METFGGWLWLLTTTYGLWLLPLLASVWWYRQRQLQPTPHTLSLDVFFQRLACPAWFADEHFQLRQSNQAMANFQWPTGLRPQLFSSRQCLQSAWPDIQAELQQNQSWQGVVWMPTATLPRALQLTITPLTRRQPGYYLIVQQDISEQQQQQSELQQLSTHDALTGVSNRTLWLAQLEPVLLQCRNAQQHFAILLLELTELEQIRQQFGISKARQFEQWIAQQLQHHLPAGASLGQFTDRRFAVLLTAQHCQQAPEQASLQIARQLQLAVHGPCPLDDFDLIGQCAIGVALFPQGGEDVETLLQHADWALQQSLLQQQSICLWQQSGMANVADATLAEELQYGLKQYQFELYFQGCYQLQDKQLLAVDVQLAWHSPGRGLLWLPQFKAAAEQSHLLLGLERWRFSQLCQQIWQWRQQGCQLPTFRLELSTLQLQQPDLLPYLLHHLQEWQLQPELLQLLITEQYWLQQPGMAITQLQALKHAGFSLVWQDFGKGHTALALLAENFWSEVMLANSLIDDLELQDNQRNICASLIRLASYHQLTLTAQGIDNEMQGYLLHVMGCWSGQGSLFDQPKTAVQISADFILLPQPISQAG</sequence>
<dbReference type="Pfam" id="PF00990">
    <property type="entry name" value="GGDEF"/>
    <property type="match status" value="1"/>
</dbReference>
<evidence type="ECO:0000313" key="4">
    <source>
        <dbReference type="EMBL" id="RVU40296.1"/>
    </source>
</evidence>
<evidence type="ECO:0000259" key="2">
    <source>
        <dbReference type="PROSITE" id="PS50883"/>
    </source>
</evidence>
<keyword evidence="1" id="KW-0812">Transmembrane</keyword>
<dbReference type="PANTHER" id="PTHR44757:SF2">
    <property type="entry name" value="BIOFILM ARCHITECTURE MAINTENANCE PROTEIN MBAA"/>
    <property type="match status" value="1"/>
</dbReference>
<gene>
    <name evidence="4" type="ORF">EOE67_06790</name>
</gene>
<dbReference type="CDD" id="cd01948">
    <property type="entry name" value="EAL"/>
    <property type="match status" value="1"/>
</dbReference>
<protein>
    <submittedName>
        <fullName evidence="4">GGDEF domain-containing protein</fullName>
    </submittedName>
</protein>
<dbReference type="SMART" id="SM00052">
    <property type="entry name" value="EAL"/>
    <property type="match status" value="1"/>
</dbReference>
<keyword evidence="1" id="KW-1133">Transmembrane helix</keyword>
<dbReference type="InterPro" id="IPR001633">
    <property type="entry name" value="EAL_dom"/>
</dbReference>
<accession>A0A437R0J1</accession>
<organism evidence="4 5">
    <name type="scientific">Rheinheimera riviphila</name>
    <dbReference type="NCBI Taxonomy" id="1834037"/>
    <lineage>
        <taxon>Bacteria</taxon>
        <taxon>Pseudomonadati</taxon>
        <taxon>Pseudomonadota</taxon>
        <taxon>Gammaproteobacteria</taxon>
        <taxon>Chromatiales</taxon>
        <taxon>Chromatiaceae</taxon>
        <taxon>Rheinheimera</taxon>
    </lineage>
</organism>
<dbReference type="SUPFAM" id="SSF141868">
    <property type="entry name" value="EAL domain-like"/>
    <property type="match status" value="1"/>
</dbReference>
<dbReference type="OrthoDB" id="5752079at2"/>
<dbReference type="RefSeq" id="WP_127698281.1">
    <property type="nucleotide sequence ID" value="NZ_SACS01000005.1"/>
</dbReference>
<dbReference type="InterPro" id="IPR000160">
    <property type="entry name" value="GGDEF_dom"/>
</dbReference>
<comment type="caution">
    <text evidence="4">The sequence shown here is derived from an EMBL/GenBank/DDBJ whole genome shotgun (WGS) entry which is preliminary data.</text>
</comment>
<dbReference type="EMBL" id="SACS01000005">
    <property type="protein sequence ID" value="RVU40296.1"/>
    <property type="molecule type" value="Genomic_DNA"/>
</dbReference>
<evidence type="ECO:0000256" key="1">
    <source>
        <dbReference type="SAM" id="Phobius"/>
    </source>
</evidence>
<dbReference type="PANTHER" id="PTHR44757">
    <property type="entry name" value="DIGUANYLATE CYCLASE DGCP"/>
    <property type="match status" value="1"/>
</dbReference>
<dbReference type="Gene3D" id="3.30.450.20">
    <property type="entry name" value="PAS domain"/>
    <property type="match status" value="1"/>
</dbReference>
<feature type="transmembrane region" description="Helical" evidence="1">
    <location>
        <begin position="6"/>
        <end position="29"/>
    </location>
</feature>